<protein>
    <submittedName>
        <fullName evidence="2">Uncharacterized protein</fullName>
    </submittedName>
</protein>
<feature type="compositionally biased region" description="Basic residues" evidence="1">
    <location>
        <begin position="169"/>
        <end position="179"/>
    </location>
</feature>
<reference evidence="2" key="1">
    <citation type="journal article" date="2020" name="Nature">
        <title>Giant virus diversity and host interactions through global metagenomics.</title>
        <authorList>
            <person name="Schulz F."/>
            <person name="Roux S."/>
            <person name="Paez-Espino D."/>
            <person name="Jungbluth S."/>
            <person name="Walsh D.A."/>
            <person name="Denef V.J."/>
            <person name="McMahon K.D."/>
            <person name="Konstantinidis K.T."/>
            <person name="Eloe-Fadrosh E.A."/>
            <person name="Kyrpides N.C."/>
            <person name="Woyke T."/>
        </authorList>
    </citation>
    <scope>NUCLEOTIDE SEQUENCE</scope>
    <source>
        <strain evidence="2">GVMAG-M-3300018416-45</strain>
    </source>
</reference>
<dbReference type="EMBL" id="MN739226">
    <property type="protein sequence ID" value="QHS94544.1"/>
    <property type="molecule type" value="Genomic_DNA"/>
</dbReference>
<accession>A0A6C0BSE4</accession>
<sequence length="190" mass="22946">MEDVLFQLKYHLEIFDEIRNKSRFFKTYNPCAGYTIGMFYRSMLLNKKKKMIHWIPPSMKYWILSSSSSSERLYKYSISSDISTTEMYQHTHRTSEYKYEYISDDISTTEMYQLTPYRYEYNCDYIISISQWTSIEYIPEPEKPPYEFIPFKWRYARCMGEPYKGGKGYGKHGRGKHGRSNYSKRGNKKH</sequence>
<evidence type="ECO:0000313" key="2">
    <source>
        <dbReference type="EMBL" id="QHS94544.1"/>
    </source>
</evidence>
<dbReference type="AlphaFoldDB" id="A0A6C0BSE4"/>
<organism evidence="2">
    <name type="scientific">viral metagenome</name>
    <dbReference type="NCBI Taxonomy" id="1070528"/>
    <lineage>
        <taxon>unclassified sequences</taxon>
        <taxon>metagenomes</taxon>
        <taxon>organismal metagenomes</taxon>
    </lineage>
</organism>
<evidence type="ECO:0000256" key="1">
    <source>
        <dbReference type="SAM" id="MobiDB-lite"/>
    </source>
</evidence>
<name>A0A6C0BSE4_9ZZZZ</name>
<proteinExistence type="predicted"/>
<feature type="region of interest" description="Disordered" evidence="1">
    <location>
        <begin position="166"/>
        <end position="190"/>
    </location>
</feature>